<comment type="caution">
    <text evidence="2">The sequence shown here is derived from an EMBL/GenBank/DDBJ whole genome shotgun (WGS) entry which is preliminary data.</text>
</comment>
<feature type="compositionally biased region" description="Basic residues" evidence="1">
    <location>
        <begin position="23"/>
        <end position="37"/>
    </location>
</feature>
<name>A0AAN8SHU0_POLSC</name>
<dbReference type="Proteomes" id="UP001372834">
    <property type="component" value="Unassembled WGS sequence"/>
</dbReference>
<organism evidence="2 3">
    <name type="scientific">Polyplax serrata</name>
    <name type="common">Common mouse louse</name>
    <dbReference type="NCBI Taxonomy" id="468196"/>
    <lineage>
        <taxon>Eukaryota</taxon>
        <taxon>Metazoa</taxon>
        <taxon>Ecdysozoa</taxon>
        <taxon>Arthropoda</taxon>
        <taxon>Hexapoda</taxon>
        <taxon>Insecta</taxon>
        <taxon>Pterygota</taxon>
        <taxon>Neoptera</taxon>
        <taxon>Paraneoptera</taxon>
        <taxon>Psocodea</taxon>
        <taxon>Troctomorpha</taxon>
        <taxon>Phthiraptera</taxon>
        <taxon>Anoplura</taxon>
        <taxon>Polyplacidae</taxon>
        <taxon>Polyplax</taxon>
    </lineage>
</organism>
<accession>A0AAN8SHU0</accession>
<feature type="region of interest" description="Disordered" evidence="1">
    <location>
        <begin position="23"/>
        <end position="46"/>
    </location>
</feature>
<reference evidence="2 3" key="1">
    <citation type="submission" date="2023-10" db="EMBL/GenBank/DDBJ databases">
        <title>Genomes of two closely related lineages of the louse Polyplax serrata with different host specificities.</title>
        <authorList>
            <person name="Martinu J."/>
            <person name="Tarabai H."/>
            <person name="Stefka J."/>
            <person name="Hypsa V."/>
        </authorList>
    </citation>
    <scope>NUCLEOTIDE SEQUENCE [LARGE SCALE GENOMIC DNA]</scope>
    <source>
        <strain evidence="2">HR10_N</strain>
    </source>
</reference>
<proteinExistence type="predicted"/>
<sequence length="72" mass="8492">MTAVIFQTKFYLDLVRNDYRKSSQLRKERKKGRKNGKRQNQSAINYPTKLEEVPSQTLQKEFNLISLPGMTE</sequence>
<gene>
    <name evidence="2" type="ORF">RUM43_001463</name>
</gene>
<protein>
    <submittedName>
        <fullName evidence="2">Uncharacterized protein</fullName>
    </submittedName>
</protein>
<evidence type="ECO:0000313" key="3">
    <source>
        <dbReference type="Proteomes" id="UP001372834"/>
    </source>
</evidence>
<dbReference type="AlphaFoldDB" id="A0AAN8SHU0"/>
<evidence type="ECO:0000313" key="2">
    <source>
        <dbReference type="EMBL" id="KAK6645187.1"/>
    </source>
</evidence>
<dbReference type="EMBL" id="JAWJWE010000001">
    <property type="protein sequence ID" value="KAK6645187.1"/>
    <property type="molecule type" value="Genomic_DNA"/>
</dbReference>
<evidence type="ECO:0000256" key="1">
    <source>
        <dbReference type="SAM" id="MobiDB-lite"/>
    </source>
</evidence>